<dbReference type="PANTHER" id="PTHR13489">
    <property type="entry name" value="MINI-CHROMOSOME MAINTENANCE COMPLEX-BINDING PROTEIN"/>
    <property type="match status" value="1"/>
</dbReference>
<keyword evidence="6" id="KW-1185">Reference proteome</keyword>
<evidence type="ECO:0000313" key="6">
    <source>
        <dbReference type="Proteomes" id="UP000076502"/>
    </source>
</evidence>
<sequence>VLAPLRVPDWTPEHYIANRSTCNVILENPKILKEIPLLNYAPLHNFTDRQLVRFRGMVQDMHNPEYYFEQYEVRDTRTGTYEVRFGMYADSARCMPHEEILEDSERSRSSERHTCIVISTPGLNDWAKEKYEQPLRMSGNGSSSCKRSLDEYACEDMDCSELVRKKEKVLPCTSGKETDTMECGAERQNIFSKDYLLNFPIPMEDGKACIVKVYEDVALKLNQLIEIIGFVSLDPLLSTMCNEDETMTEAEMTIHWPPASLVPRLHAVKVIHLAKEEIENAPEIVSKVTAIRSELHLVLSQLLFGDRLAADYLICHLLSSIYMRRDYFCLGTYPLNITHFPVDKYKTFAKDLYKFLMLLVEKSHLLEVTLENLNDLTLTPKKDYDCNRLSSGIFQLGDNTHLVIDETGLTTGQVSQAGRENYNTICDLINFQKVTYDFKFYKMEYETDIPVLILSEAKSFIPCQNQVVLKIDTESKTVYPHVMEIVEQYLKGVNRLADIRGYLKVIRNAKFEFNEDIVKVVQNDFVELRQTQKNVSMDHLHSLMVLARLLSLSYGLNTLTTEYWKMAVGMEIERLGRLPEKK</sequence>
<evidence type="ECO:0000256" key="3">
    <source>
        <dbReference type="ARBA" id="ARBA00015405"/>
    </source>
</evidence>
<name>A0A154PRE9_DUFNO</name>
<dbReference type="Proteomes" id="UP000076502">
    <property type="component" value="Unassembled WGS sequence"/>
</dbReference>
<dbReference type="AlphaFoldDB" id="A0A154PRE9"/>
<dbReference type="InterPro" id="IPR019140">
    <property type="entry name" value="MCM_complex-bd"/>
</dbReference>
<dbReference type="Pfam" id="PF09739">
    <property type="entry name" value="MCM_bind"/>
    <property type="match status" value="1"/>
</dbReference>
<dbReference type="GO" id="GO:0003682">
    <property type="term" value="F:chromatin binding"/>
    <property type="evidence" value="ECO:0007669"/>
    <property type="project" value="TreeGrafter"/>
</dbReference>
<gene>
    <name evidence="5" type="ORF">WN55_05243</name>
</gene>
<dbReference type="PANTHER" id="PTHR13489:SF0">
    <property type="entry name" value="MINI-CHROMOSOME MAINTENANCE COMPLEX-BINDING PROTEIN"/>
    <property type="match status" value="1"/>
</dbReference>
<evidence type="ECO:0000256" key="4">
    <source>
        <dbReference type="ARBA" id="ARBA00023242"/>
    </source>
</evidence>
<dbReference type="EMBL" id="KQ435007">
    <property type="protein sequence ID" value="KZC13690.1"/>
    <property type="molecule type" value="Genomic_DNA"/>
</dbReference>
<dbReference type="GO" id="GO:0006261">
    <property type="term" value="P:DNA-templated DNA replication"/>
    <property type="evidence" value="ECO:0007669"/>
    <property type="project" value="TreeGrafter"/>
</dbReference>
<proteinExistence type="inferred from homology"/>
<evidence type="ECO:0000256" key="2">
    <source>
        <dbReference type="ARBA" id="ARBA00007925"/>
    </source>
</evidence>
<feature type="non-terminal residue" evidence="5">
    <location>
        <position position="1"/>
    </location>
</feature>
<dbReference type="STRING" id="178035.A0A154PRE9"/>
<keyword evidence="4" id="KW-0539">Nucleus</keyword>
<evidence type="ECO:0000256" key="1">
    <source>
        <dbReference type="ARBA" id="ARBA00004123"/>
    </source>
</evidence>
<protein>
    <recommendedName>
        <fullName evidence="3">Mini-chromosome maintenance complex-binding protein</fullName>
    </recommendedName>
</protein>
<dbReference type="OrthoDB" id="329666at2759"/>
<organism evidence="5 6">
    <name type="scientific">Dufourea novaeangliae</name>
    <name type="common">Sweat bee</name>
    <dbReference type="NCBI Taxonomy" id="178035"/>
    <lineage>
        <taxon>Eukaryota</taxon>
        <taxon>Metazoa</taxon>
        <taxon>Ecdysozoa</taxon>
        <taxon>Arthropoda</taxon>
        <taxon>Hexapoda</taxon>
        <taxon>Insecta</taxon>
        <taxon>Pterygota</taxon>
        <taxon>Neoptera</taxon>
        <taxon>Endopterygota</taxon>
        <taxon>Hymenoptera</taxon>
        <taxon>Apocrita</taxon>
        <taxon>Aculeata</taxon>
        <taxon>Apoidea</taxon>
        <taxon>Anthophila</taxon>
        <taxon>Halictidae</taxon>
        <taxon>Rophitinae</taxon>
        <taxon>Dufourea</taxon>
    </lineage>
</organism>
<evidence type="ECO:0000313" key="5">
    <source>
        <dbReference type="EMBL" id="KZC13690.1"/>
    </source>
</evidence>
<accession>A0A154PRE9</accession>
<reference evidence="5 6" key="1">
    <citation type="submission" date="2015-07" db="EMBL/GenBank/DDBJ databases">
        <title>The genome of Dufourea novaeangliae.</title>
        <authorList>
            <person name="Pan H."/>
            <person name="Kapheim K."/>
        </authorList>
    </citation>
    <scope>NUCLEOTIDE SEQUENCE [LARGE SCALE GENOMIC DNA]</scope>
    <source>
        <strain evidence="5">0120121106</strain>
        <tissue evidence="5">Whole body</tissue>
    </source>
</reference>
<comment type="similarity">
    <text evidence="2">Belongs to the MCMBP family.</text>
</comment>
<comment type="subcellular location">
    <subcellularLocation>
        <location evidence="1">Nucleus</location>
    </subcellularLocation>
</comment>
<feature type="non-terminal residue" evidence="5">
    <location>
        <position position="582"/>
    </location>
</feature>
<dbReference type="GO" id="GO:0005634">
    <property type="term" value="C:nucleus"/>
    <property type="evidence" value="ECO:0007669"/>
    <property type="project" value="UniProtKB-SubCell"/>
</dbReference>